<dbReference type="AlphaFoldDB" id="A0A7J2U340"/>
<name>A0A7J2U340_9CREN</name>
<dbReference type="GO" id="GO:0008483">
    <property type="term" value="F:transaminase activity"/>
    <property type="evidence" value="ECO:0007669"/>
    <property type="project" value="UniProtKB-KW"/>
</dbReference>
<evidence type="ECO:0000256" key="3">
    <source>
        <dbReference type="ARBA" id="ARBA00022605"/>
    </source>
</evidence>
<dbReference type="PIRSF" id="PIRSF000521">
    <property type="entry name" value="Transaminase_4ab_Lys_Orn"/>
    <property type="match status" value="1"/>
</dbReference>
<dbReference type="PANTHER" id="PTHR11986">
    <property type="entry name" value="AMINOTRANSFERASE CLASS III"/>
    <property type="match status" value="1"/>
</dbReference>
<dbReference type="InterPro" id="IPR050103">
    <property type="entry name" value="Class-III_PLP-dep_AT"/>
</dbReference>
<keyword evidence="4 6" id="KW-0663">Pyridoxal phosphate</keyword>
<dbReference type="NCBIfam" id="NF004426">
    <property type="entry name" value="PRK05769.1"/>
    <property type="match status" value="1"/>
</dbReference>
<dbReference type="FunFam" id="3.40.640.10:FF:000004">
    <property type="entry name" value="Acetylornithine aminotransferase"/>
    <property type="match status" value="1"/>
</dbReference>
<keyword evidence="5" id="KW-0457">Lysine biosynthesis</keyword>
<evidence type="ECO:0000313" key="7">
    <source>
        <dbReference type="EMBL" id="HEM66592.1"/>
    </source>
</evidence>
<comment type="similarity">
    <text evidence="2 6">Belongs to the class-III pyridoxal-phosphate-dependent aminotransferase family.</text>
</comment>
<evidence type="ECO:0000256" key="4">
    <source>
        <dbReference type="ARBA" id="ARBA00022898"/>
    </source>
</evidence>
<dbReference type="EMBL" id="DSEU01000021">
    <property type="protein sequence ID" value="HEM66592.1"/>
    <property type="molecule type" value="Genomic_DNA"/>
</dbReference>
<evidence type="ECO:0000256" key="2">
    <source>
        <dbReference type="ARBA" id="ARBA00008954"/>
    </source>
</evidence>
<dbReference type="InterPro" id="IPR049704">
    <property type="entry name" value="Aminotrans_3_PPA_site"/>
</dbReference>
<dbReference type="GO" id="GO:0030170">
    <property type="term" value="F:pyridoxal phosphate binding"/>
    <property type="evidence" value="ECO:0007669"/>
    <property type="project" value="InterPro"/>
</dbReference>
<dbReference type="PROSITE" id="PS00600">
    <property type="entry name" value="AA_TRANSFER_CLASS_3"/>
    <property type="match status" value="1"/>
</dbReference>
<evidence type="ECO:0000256" key="5">
    <source>
        <dbReference type="ARBA" id="ARBA00023154"/>
    </source>
</evidence>
<dbReference type="Gene3D" id="3.90.1150.10">
    <property type="entry name" value="Aspartate Aminotransferase, domain 1"/>
    <property type="match status" value="1"/>
</dbReference>
<comment type="cofactor">
    <cofactor evidence="1">
        <name>pyridoxal 5'-phosphate</name>
        <dbReference type="ChEBI" id="CHEBI:597326"/>
    </cofactor>
</comment>
<keyword evidence="7" id="KW-0808">Transferase</keyword>
<dbReference type="GO" id="GO:0009085">
    <property type="term" value="P:lysine biosynthetic process"/>
    <property type="evidence" value="ECO:0007669"/>
    <property type="project" value="UniProtKB-KW"/>
</dbReference>
<dbReference type="InterPro" id="IPR015422">
    <property type="entry name" value="PyrdxlP-dep_Trfase_small"/>
</dbReference>
<accession>A0A7J2U340</accession>
<dbReference type="Gene3D" id="3.40.640.10">
    <property type="entry name" value="Type I PLP-dependent aspartate aminotransferase-like (Major domain)"/>
    <property type="match status" value="1"/>
</dbReference>
<reference evidence="7" key="1">
    <citation type="journal article" date="2020" name="mSystems">
        <title>Genome- and Community-Level Interaction Insights into Carbon Utilization and Element Cycling Functions of Hydrothermarchaeota in Hydrothermal Sediment.</title>
        <authorList>
            <person name="Zhou Z."/>
            <person name="Liu Y."/>
            <person name="Xu W."/>
            <person name="Pan J."/>
            <person name="Luo Z.H."/>
            <person name="Li M."/>
        </authorList>
    </citation>
    <scope>NUCLEOTIDE SEQUENCE [LARGE SCALE GENOMIC DNA]</scope>
    <source>
        <strain evidence="7">SpSt-125</strain>
    </source>
</reference>
<dbReference type="InterPro" id="IPR015424">
    <property type="entry name" value="PyrdxlP-dep_Trfase"/>
</dbReference>
<comment type="caution">
    <text evidence="7">The sequence shown here is derived from an EMBL/GenBank/DDBJ whole genome shotgun (WGS) entry which is preliminary data.</text>
</comment>
<dbReference type="GO" id="GO:0042802">
    <property type="term" value="F:identical protein binding"/>
    <property type="evidence" value="ECO:0007669"/>
    <property type="project" value="TreeGrafter"/>
</dbReference>
<protein>
    <submittedName>
        <fullName evidence="7">Acetyl ornithine aminotransferase family protein</fullName>
    </submittedName>
</protein>
<dbReference type="SUPFAM" id="SSF53383">
    <property type="entry name" value="PLP-dependent transferases"/>
    <property type="match status" value="1"/>
</dbReference>
<dbReference type="PANTHER" id="PTHR11986:SF58">
    <property type="entry name" value="LEUCINE_METHIONINE RACEMASE"/>
    <property type="match status" value="1"/>
</dbReference>
<proteinExistence type="inferred from homology"/>
<evidence type="ECO:0000256" key="1">
    <source>
        <dbReference type="ARBA" id="ARBA00001933"/>
    </source>
</evidence>
<gene>
    <name evidence="7" type="ORF">ENO26_03325</name>
</gene>
<keyword evidence="7" id="KW-0032">Aminotransferase</keyword>
<evidence type="ECO:0000256" key="6">
    <source>
        <dbReference type="RuleBase" id="RU003560"/>
    </source>
</evidence>
<dbReference type="Pfam" id="PF00202">
    <property type="entry name" value="Aminotran_3"/>
    <property type="match status" value="1"/>
</dbReference>
<dbReference type="InterPro" id="IPR015421">
    <property type="entry name" value="PyrdxlP-dep_Trfase_major"/>
</dbReference>
<keyword evidence="3" id="KW-0028">Amino-acid biosynthesis</keyword>
<sequence>MVIKEPKIYVEPPGPRAREIIEKHKRYVATTTHDPKNIPLVIERGEGVWLQDVDGNVYLDFSSSISVSNLGYPIHPEVKSIVIEMLNVLTHAAGTDFFNPYQVALAEKLTRISPGAFNKKVFLCNSGTEAIEAAIKLLRHSTGRKYFIAFIGAFHGRTMGSLSLTASKPIQRRSYMPMIGGVIHVPYPNPYRNPWHIDGYEYPDELINMVIEYIDYWIFQHLASADEVAGIFFEPIQGEGGYVVPPRGFFGELYKLAKKYNIMLVDDEVQMALGRTGKMFAIEHFNVAPDIIAMAKALGGGVIPIGATIFRAELDFAPGAHSNTFGGHALASMVALRTVEVVEKLLPHVALLEKVFKEKLFELKNRYSVVGDVRGLGLAWGIEFVKDRKSKEHDEKTRNRVLYEALKRGLVLLGCGKSSIRIAPPIIISEDEAMKGLEILEQAIKEVTPHSLT</sequence>
<dbReference type="InterPro" id="IPR005814">
    <property type="entry name" value="Aminotrans_3"/>
</dbReference>
<dbReference type="CDD" id="cd00610">
    <property type="entry name" value="OAT_like"/>
    <property type="match status" value="1"/>
</dbReference>
<organism evidence="7">
    <name type="scientific">Ignisphaera aggregans</name>
    <dbReference type="NCBI Taxonomy" id="334771"/>
    <lineage>
        <taxon>Archaea</taxon>
        <taxon>Thermoproteota</taxon>
        <taxon>Thermoprotei</taxon>
        <taxon>Desulfurococcales</taxon>
        <taxon>Desulfurococcaceae</taxon>
        <taxon>Ignisphaera</taxon>
    </lineage>
</organism>